<comment type="caution">
    <text evidence="1">The sequence shown here is derived from an EMBL/GenBank/DDBJ whole genome shotgun (WGS) entry which is preliminary data.</text>
</comment>
<protein>
    <submittedName>
        <fullName evidence="1">Uncharacterized protein</fullName>
    </submittedName>
</protein>
<organism evidence="1 2">
    <name type="scientific">Serratia fonticola</name>
    <dbReference type="NCBI Taxonomy" id="47917"/>
    <lineage>
        <taxon>Bacteria</taxon>
        <taxon>Pseudomonadati</taxon>
        <taxon>Pseudomonadota</taxon>
        <taxon>Gammaproteobacteria</taxon>
        <taxon>Enterobacterales</taxon>
        <taxon>Yersiniaceae</taxon>
        <taxon>Serratia</taxon>
    </lineage>
</organism>
<dbReference type="EMBL" id="JAVIGA010000001">
    <property type="protein sequence ID" value="MDQ9124995.1"/>
    <property type="molecule type" value="Genomic_DNA"/>
</dbReference>
<evidence type="ECO:0000313" key="2">
    <source>
        <dbReference type="Proteomes" id="UP001224622"/>
    </source>
</evidence>
<name>A0AAJ1Y6R9_SERFO</name>
<dbReference type="RefSeq" id="WP_309046441.1">
    <property type="nucleotide sequence ID" value="NZ_JAVIGA010000001.1"/>
</dbReference>
<dbReference type="AlphaFoldDB" id="A0AAJ1Y6R9"/>
<accession>A0AAJ1Y6R9</accession>
<evidence type="ECO:0000313" key="1">
    <source>
        <dbReference type="EMBL" id="MDQ9124995.1"/>
    </source>
</evidence>
<sequence length="86" mass="9991">MDEIILKNAINRIIELETMLLIPVENTVWPKEVDMVITQIDSAENLPECHQKRLRHHINRMWLEGIDMPTIISVAKVLADTLGQYQ</sequence>
<gene>
    <name evidence="1" type="ORF">RDT67_00985</name>
</gene>
<dbReference type="Proteomes" id="UP001224622">
    <property type="component" value="Unassembled WGS sequence"/>
</dbReference>
<reference evidence="1" key="1">
    <citation type="submission" date="2023-08" db="EMBL/GenBank/DDBJ databases">
        <title>The Comparative Genomic Analysis of Yersiniaceae from Polar Regions.</title>
        <authorList>
            <person name="Goncharov A."/>
            <person name="Aslanov B."/>
            <person name="Kolodzhieva V."/>
            <person name="Azarov D."/>
            <person name="Mochov A."/>
            <person name="Lebedeva E."/>
        </authorList>
    </citation>
    <scope>NUCLEOTIDE SEQUENCE</scope>
    <source>
        <strain evidence="1">Vf</strain>
    </source>
</reference>
<proteinExistence type="predicted"/>